<keyword evidence="3" id="KW-1185">Reference proteome</keyword>
<dbReference type="Pfam" id="PF12146">
    <property type="entry name" value="Hydrolase_4"/>
    <property type="match status" value="1"/>
</dbReference>
<dbReference type="Gene3D" id="3.40.50.1820">
    <property type="entry name" value="alpha/beta hydrolase"/>
    <property type="match status" value="1"/>
</dbReference>
<dbReference type="InterPro" id="IPR022742">
    <property type="entry name" value="Hydrolase_4"/>
</dbReference>
<dbReference type="GO" id="GO:0016787">
    <property type="term" value="F:hydrolase activity"/>
    <property type="evidence" value="ECO:0007669"/>
    <property type="project" value="UniProtKB-KW"/>
</dbReference>
<evidence type="ECO:0000313" key="2">
    <source>
        <dbReference type="EMBL" id="WZU65233.1"/>
    </source>
</evidence>
<keyword evidence="2" id="KW-0378">Hydrolase</keyword>
<feature type="domain" description="Serine aminopeptidase S33" evidence="1">
    <location>
        <begin position="49"/>
        <end position="256"/>
    </location>
</feature>
<dbReference type="RefSeq" id="WP_342071581.1">
    <property type="nucleotide sequence ID" value="NZ_CP151762.1"/>
</dbReference>
<gene>
    <name evidence="2" type="ORF">AABB28_08230</name>
</gene>
<proteinExistence type="predicted"/>
<organism evidence="2 3">
    <name type="scientific">Yoonia algicola</name>
    <dbReference type="NCBI Taxonomy" id="3137368"/>
    <lineage>
        <taxon>Bacteria</taxon>
        <taxon>Pseudomonadati</taxon>
        <taxon>Pseudomonadota</taxon>
        <taxon>Alphaproteobacteria</taxon>
        <taxon>Rhodobacterales</taxon>
        <taxon>Paracoccaceae</taxon>
        <taxon>Yoonia</taxon>
    </lineage>
</organism>
<accession>A0AAN0M5Y1</accession>
<dbReference type="SUPFAM" id="SSF53474">
    <property type="entry name" value="alpha/beta-Hydrolases"/>
    <property type="match status" value="1"/>
</dbReference>
<protein>
    <submittedName>
        <fullName evidence="2">Alpha/beta fold hydrolase</fullName>
    </submittedName>
</protein>
<reference evidence="2 3" key="1">
    <citation type="submission" date="2024-04" db="EMBL/GenBank/DDBJ databases">
        <title>Phylogenomic analyses of a clade within the roseobacter group suggest taxonomic reassignments of species of the genera Aestuariivita, Citreicella, Loktanella, Nautella, Pelagibaca, Ruegeria, Thalassobius, Thiobacimonas and Tropicibacter, and the proposal o.</title>
        <authorList>
            <person name="Jeon C.O."/>
        </authorList>
    </citation>
    <scope>NUCLEOTIDE SEQUENCE [LARGE SCALE GENOMIC DNA]</scope>
    <source>
        <strain evidence="2 3">G8-12</strain>
    </source>
</reference>
<dbReference type="KEGG" id="yag:AABB28_08230"/>
<name>A0AAN0M5Y1_9RHOB</name>
<evidence type="ECO:0000313" key="3">
    <source>
        <dbReference type="Proteomes" id="UP001451782"/>
    </source>
</evidence>
<evidence type="ECO:0000259" key="1">
    <source>
        <dbReference type="Pfam" id="PF12146"/>
    </source>
</evidence>
<sequence length="295" mass="31478">MTPRPTQSRDLATIEATLAAAEAQVPNLRPGCEKRIIWAGASATRTQVSVLYIHGFSATGQELRPLPDLVAKALGANLHFTRLTGHGQDSAAMGAATLADWRRDVAEAIAIAQTLGEEVIIMGCSTGCTLATLALAEGVQVKAMVHISPNFGLRHRVLQGLLDLPASRHWSKYIAGTTRKVEPISASHAAYWTLDVPVAAVHVMADAVQAVRQADLSIIRTPALFCVNDADQVVHPDETRKVIARWGAPTQSVALIQTPQDDDMGHVMAGDVFSPGQTAPLCRQIVAWVKALPAD</sequence>
<dbReference type="EMBL" id="CP151762">
    <property type="protein sequence ID" value="WZU65233.1"/>
    <property type="molecule type" value="Genomic_DNA"/>
</dbReference>
<dbReference type="InterPro" id="IPR029058">
    <property type="entry name" value="AB_hydrolase_fold"/>
</dbReference>
<dbReference type="AlphaFoldDB" id="A0AAN0M5Y1"/>
<dbReference type="Proteomes" id="UP001451782">
    <property type="component" value="Chromosome"/>
</dbReference>